<evidence type="ECO:0000313" key="4">
    <source>
        <dbReference type="Proteomes" id="UP000198372"/>
    </source>
</evidence>
<dbReference type="Proteomes" id="UP000198372">
    <property type="component" value="Unassembled WGS sequence"/>
</dbReference>
<dbReference type="Pfam" id="PF00850">
    <property type="entry name" value="Hist_deacetyl"/>
    <property type="match status" value="1"/>
</dbReference>
<dbReference type="OrthoDB" id="5232919at2759"/>
<evidence type="ECO:0000259" key="2">
    <source>
        <dbReference type="Pfam" id="PF00850"/>
    </source>
</evidence>
<feature type="compositionally biased region" description="Polar residues" evidence="1">
    <location>
        <begin position="1"/>
        <end position="23"/>
    </location>
</feature>
<accession>A0A238FAZ0</accession>
<dbReference type="InterPro" id="IPR023696">
    <property type="entry name" value="Ureohydrolase_dom_sf"/>
</dbReference>
<evidence type="ECO:0000256" key="1">
    <source>
        <dbReference type="SAM" id="MobiDB-lite"/>
    </source>
</evidence>
<dbReference type="STRING" id="269621.A0A238FAZ0"/>
<proteinExistence type="predicted"/>
<dbReference type="PANTHER" id="PTHR47558:SF1">
    <property type="entry name" value="HISTONE DEACETYLASE HOS3"/>
    <property type="match status" value="1"/>
</dbReference>
<dbReference type="PRINTS" id="PR01270">
    <property type="entry name" value="HDASUPER"/>
</dbReference>
<dbReference type="EMBL" id="FMSP01000003">
    <property type="protein sequence ID" value="SCV68298.1"/>
    <property type="molecule type" value="Genomic_DNA"/>
</dbReference>
<feature type="region of interest" description="Disordered" evidence="1">
    <location>
        <begin position="842"/>
        <end position="875"/>
    </location>
</feature>
<keyword evidence="4" id="KW-1185">Reference proteome</keyword>
<dbReference type="AlphaFoldDB" id="A0A238FAZ0"/>
<dbReference type="InterPro" id="IPR000286">
    <property type="entry name" value="HDACs"/>
</dbReference>
<dbReference type="GO" id="GO:0004407">
    <property type="term" value="F:histone deacetylase activity"/>
    <property type="evidence" value="ECO:0007669"/>
    <property type="project" value="TreeGrafter"/>
</dbReference>
<dbReference type="Gene3D" id="3.40.800.20">
    <property type="entry name" value="Histone deacetylase domain"/>
    <property type="match status" value="1"/>
</dbReference>
<protein>
    <submittedName>
        <fullName evidence="3">BQ2448_419 protein</fullName>
    </submittedName>
</protein>
<dbReference type="SUPFAM" id="SSF52768">
    <property type="entry name" value="Arginase/deacetylase"/>
    <property type="match status" value="1"/>
</dbReference>
<feature type="region of interest" description="Disordered" evidence="1">
    <location>
        <begin position="1"/>
        <end position="78"/>
    </location>
</feature>
<dbReference type="PANTHER" id="PTHR47558">
    <property type="entry name" value="HISTONE DEACETYLASE HOS3"/>
    <property type="match status" value="1"/>
</dbReference>
<dbReference type="InterPro" id="IPR023801">
    <property type="entry name" value="His_deacetylse_dom"/>
</dbReference>
<dbReference type="InterPro" id="IPR037138">
    <property type="entry name" value="His_deacetylse_dom_sf"/>
</dbReference>
<feature type="compositionally biased region" description="Pro residues" evidence="1">
    <location>
        <begin position="62"/>
        <end position="72"/>
    </location>
</feature>
<feature type="compositionally biased region" description="Polar residues" evidence="1">
    <location>
        <begin position="862"/>
        <end position="875"/>
    </location>
</feature>
<gene>
    <name evidence="3" type="ORF">BQ2448_419</name>
</gene>
<dbReference type="InterPro" id="IPR053244">
    <property type="entry name" value="HDAC_HD_type_1"/>
</dbReference>
<reference evidence="4" key="1">
    <citation type="submission" date="2016-09" db="EMBL/GenBank/DDBJ databases">
        <authorList>
            <person name="Jeantristanb JTB J.-T."/>
            <person name="Ricardo R."/>
        </authorList>
    </citation>
    <scope>NUCLEOTIDE SEQUENCE [LARGE SCALE GENOMIC DNA]</scope>
</reference>
<dbReference type="GO" id="GO:0010468">
    <property type="term" value="P:regulation of gene expression"/>
    <property type="evidence" value="ECO:0007669"/>
    <property type="project" value="UniProtKB-ARBA"/>
</dbReference>
<feature type="compositionally biased region" description="Low complexity" evidence="1">
    <location>
        <begin position="314"/>
        <end position="349"/>
    </location>
</feature>
<dbReference type="GO" id="GO:0005634">
    <property type="term" value="C:nucleus"/>
    <property type="evidence" value="ECO:0007669"/>
    <property type="project" value="TreeGrafter"/>
</dbReference>
<sequence length="979" mass="102887">MDSPSPASTYYSTVDTPSSSGTVDSPPADVALEHGGAPTRTDLDDPALVNQLGSMSLRAPSQSPPPQQPPGAFPTALNLAPTHAPHAVEPALEASLTTGDDIAVKVESTVGPSSKPAAVAPIGVAAAATVPGLDHSPTKNSDVLFIDSNASAFGSPGSNSMSPAPSPFPKIATDPHLTKPIVSPAPPSRRTVIIFQEACSGHRYIRSSDVTGIVERPERIRAVKTGVAAAWARLEARNVAQGGVRWTGNPPATPDSDDISQNLGDLFNSMSIQDVKGKGKEILGGPFDVLQSTSRAAVDDPAIRMIHPLPHTAPDTPDVDISPPSSTSPPINSTPTRASRASAASTPTRPGKEDATPLSTSTSSTADRGPSMLPPWPQQLANLCRGASAAIATGPRHSEIPAHLPQGDLYLSEQSEDAIFGAIGAVCEGVDRVVQGARTTGNGYDRAFVAIRPPGHHCCEAIPMGFCFLNNAAVAAAHAHLNHGVERVVILDIDLHHGNGTQDIAWRINAEANRAIKELQARSPRKGLPRKGATPPRRTDLQIMYASLHDIFSYPCEDGDPAMVQAASLNLAGGHSQWISNVHLEPFETEAEFHEKLYPKYRQGLLVAATRFLEQTAARDGEDENRTLIIISAGGSTVLDVGSNPCLLTLYCVGAGMDASEHESVGMSRHRRNVPTTFFHRFARETVGIATTHAAGKVLVVLEGGYSDRALCSATMALMVGLTESPRLLEKTFLAQDGNEILWWEEKNLAKIEKACKTKRGKLQTPFAVGPAVVAANASGPTNDVSGTAAIADHPDAWLNRTVEIFATIEGSETVATPNSDAVAASKDKASLGSRTMQLRERRPRGLGQGLVFGDGSRESSPRASAQSTPVKMSSGGTAQIFCTAATARGNNSSGGKALTGVVATQDRASLHGRGHGNVAAAEDLNVDPQCLRDGEDSERTTANDSASAFPAVMPEHHENAHPAIVPRIKFTWKQGGVD</sequence>
<evidence type="ECO:0000313" key="3">
    <source>
        <dbReference type="EMBL" id="SCV68298.1"/>
    </source>
</evidence>
<feature type="domain" description="Histone deacetylase" evidence="2">
    <location>
        <begin position="406"/>
        <end position="596"/>
    </location>
</feature>
<organism evidence="3 4">
    <name type="scientific">Microbotryum intermedium</name>
    <dbReference type="NCBI Taxonomy" id="269621"/>
    <lineage>
        <taxon>Eukaryota</taxon>
        <taxon>Fungi</taxon>
        <taxon>Dikarya</taxon>
        <taxon>Basidiomycota</taxon>
        <taxon>Pucciniomycotina</taxon>
        <taxon>Microbotryomycetes</taxon>
        <taxon>Microbotryales</taxon>
        <taxon>Microbotryaceae</taxon>
        <taxon>Microbotryum</taxon>
    </lineage>
</organism>
<feature type="region of interest" description="Disordered" evidence="1">
    <location>
        <begin position="307"/>
        <end position="378"/>
    </location>
</feature>
<name>A0A238FAZ0_9BASI</name>